<dbReference type="InterPro" id="IPR006118">
    <property type="entry name" value="Recombinase_CS"/>
</dbReference>
<feature type="domain" description="Recombinase" evidence="8">
    <location>
        <begin position="161"/>
        <end position="306"/>
    </location>
</feature>
<evidence type="ECO:0000256" key="1">
    <source>
        <dbReference type="ARBA" id="ARBA00022908"/>
    </source>
</evidence>
<dbReference type="InterPro" id="IPR036162">
    <property type="entry name" value="Resolvase-like_N_sf"/>
</dbReference>
<keyword evidence="1" id="KW-0229">DNA integration</keyword>
<evidence type="ECO:0000256" key="2">
    <source>
        <dbReference type="ARBA" id="ARBA00023125"/>
    </source>
</evidence>
<evidence type="ECO:0000313" key="10">
    <source>
        <dbReference type="Proteomes" id="UP000003250"/>
    </source>
</evidence>
<dbReference type="EMBL" id="AHAM01000340">
    <property type="protein sequence ID" value="EHK52297.1"/>
    <property type="molecule type" value="Genomic_DNA"/>
</dbReference>
<keyword evidence="3" id="KW-0233">DNA recombination</keyword>
<dbReference type="SUPFAM" id="SSF53041">
    <property type="entry name" value="Resolvase-like"/>
    <property type="match status" value="1"/>
</dbReference>
<dbReference type="GO" id="GO:0003677">
    <property type="term" value="F:DNA binding"/>
    <property type="evidence" value="ECO:0007669"/>
    <property type="project" value="UniProtKB-KW"/>
</dbReference>
<reference evidence="9 10" key="1">
    <citation type="journal article" date="2012" name="J. Bacteriol.">
        <title>Draft Genome Sequence of Mesorhizobium alhagi CCNWXJ12-2T, a Novel Salt-Resistant Species Isolated from the Desert of Northwestern China.</title>
        <authorList>
            <person name="Zhou M."/>
            <person name="Chen W."/>
            <person name="Chen H."/>
            <person name="Wei G."/>
        </authorList>
    </citation>
    <scope>NUCLEOTIDE SEQUENCE [LARGE SCALE GENOMIC DNA]</scope>
    <source>
        <strain evidence="9 10">CCNWXJ12-2</strain>
    </source>
</reference>
<dbReference type="GO" id="GO:0015074">
    <property type="term" value="P:DNA integration"/>
    <property type="evidence" value="ECO:0007669"/>
    <property type="project" value="UniProtKB-KW"/>
</dbReference>
<gene>
    <name evidence="9" type="ORF">MAXJ12_36106</name>
</gene>
<proteinExistence type="predicted"/>
<keyword evidence="10" id="KW-1185">Reference proteome</keyword>
<dbReference type="PANTHER" id="PTHR30461">
    <property type="entry name" value="DNA-INVERTASE FROM LAMBDOID PROPHAGE"/>
    <property type="match status" value="1"/>
</dbReference>
<evidence type="ECO:0000313" key="9">
    <source>
        <dbReference type="EMBL" id="EHK52297.1"/>
    </source>
</evidence>
<dbReference type="PANTHER" id="PTHR30461:SF23">
    <property type="entry name" value="DNA RECOMBINASE-RELATED"/>
    <property type="match status" value="1"/>
</dbReference>
<dbReference type="InterPro" id="IPR006119">
    <property type="entry name" value="Resolv_N"/>
</dbReference>
<dbReference type="CDD" id="cd00338">
    <property type="entry name" value="Ser_Recombinase"/>
    <property type="match status" value="1"/>
</dbReference>
<dbReference type="AlphaFoldDB" id="H0I401"/>
<dbReference type="InterPro" id="IPR011109">
    <property type="entry name" value="DNA_bind_recombinase_dom"/>
</dbReference>
<name>H0I401_9HYPH</name>
<evidence type="ECO:0000259" key="7">
    <source>
        <dbReference type="PROSITE" id="PS51736"/>
    </source>
</evidence>
<dbReference type="GO" id="GO:0000150">
    <property type="term" value="F:DNA strand exchange activity"/>
    <property type="evidence" value="ECO:0007669"/>
    <property type="project" value="InterPro"/>
</dbReference>
<organism evidence="9 10">
    <name type="scientific">Mesorhizobium alhagi CCNWXJ12-2</name>
    <dbReference type="NCBI Taxonomy" id="1107882"/>
    <lineage>
        <taxon>Bacteria</taxon>
        <taxon>Pseudomonadati</taxon>
        <taxon>Pseudomonadota</taxon>
        <taxon>Alphaproteobacteria</taxon>
        <taxon>Hyphomicrobiales</taxon>
        <taxon>Phyllobacteriaceae</taxon>
        <taxon>Allomesorhizobium</taxon>
    </lineage>
</organism>
<dbReference type="Proteomes" id="UP000003250">
    <property type="component" value="Unassembled WGS sequence"/>
</dbReference>
<accession>H0I401</accession>
<dbReference type="InterPro" id="IPR050639">
    <property type="entry name" value="SSR_resolvase"/>
</dbReference>
<feature type="domain" description="Resolvase/invertase-type recombinase catalytic" evidence="7">
    <location>
        <begin position="5"/>
        <end position="152"/>
    </location>
</feature>
<dbReference type="Pfam" id="PF00239">
    <property type="entry name" value="Resolvase"/>
    <property type="match status" value="1"/>
</dbReference>
<evidence type="ECO:0000256" key="5">
    <source>
        <dbReference type="PROSITE-ProRule" id="PRU10137"/>
    </source>
</evidence>
<dbReference type="SMART" id="SM00857">
    <property type="entry name" value="Resolvase"/>
    <property type="match status" value="1"/>
</dbReference>
<evidence type="ECO:0000256" key="3">
    <source>
        <dbReference type="ARBA" id="ARBA00023172"/>
    </source>
</evidence>
<keyword evidence="6" id="KW-0175">Coiled coil</keyword>
<evidence type="ECO:0000256" key="4">
    <source>
        <dbReference type="PIRSR" id="PIRSR606118-50"/>
    </source>
</evidence>
<feature type="coiled-coil region" evidence="6">
    <location>
        <begin position="416"/>
        <end position="478"/>
    </location>
</feature>
<keyword evidence="2" id="KW-0238">DNA-binding</keyword>
<dbReference type="Pfam" id="PF13408">
    <property type="entry name" value="Zn_ribbon_recom"/>
    <property type="match status" value="1"/>
</dbReference>
<evidence type="ECO:0000256" key="6">
    <source>
        <dbReference type="SAM" id="Coils"/>
    </source>
</evidence>
<feature type="active site" description="O-(5'-phospho-DNA)-serine intermediate" evidence="4 5">
    <location>
        <position position="13"/>
    </location>
</feature>
<dbReference type="InterPro" id="IPR038109">
    <property type="entry name" value="DNA_bind_recomb_sf"/>
</dbReference>
<dbReference type="InterPro" id="IPR025827">
    <property type="entry name" value="Zn_ribbon_recom_dom"/>
</dbReference>
<dbReference type="PROSITE" id="PS51736">
    <property type="entry name" value="RECOMBINASES_3"/>
    <property type="match status" value="1"/>
</dbReference>
<dbReference type="Gene3D" id="3.40.50.1390">
    <property type="entry name" value="Resolvase, N-terminal catalytic domain"/>
    <property type="match status" value="1"/>
</dbReference>
<sequence>MTETRCALYARVSSEAQTRDNTIASQVTALHERIAADGFVLEPGHSYQDDGYSGSILLRPALERLRDAVASGLVERLYVHAPDRLARRYAHQALLMDEFRRSGVEIVFLNRPIGGTAEDDLLLQVQGVIAEYERAKILERSRRGRRHAARSGSVSALTGAPFGYRYVSREQGGGVARFEVVEAEAHIVRLIFAWVGLDRMSLRQVCRQLEQIGCQTRTGATHWHASTIRGMLANPAYVGHAAFGRARYLPPRPRLRPIRGHPQPSPRATCRVAVPSEEWIEIPVAPLVDPTVFEAARAQLEENRKRKRQRMPGSAWLLQGLTVCRRCGYAYYGKRAPRSRKYDPANTLRYYRCIGADGYRFSGRSVCDNSAVRGDHLEEAVWDQVKGLLEDPRRVADEYRRRLVQVRDETREPDEIARLERQMASLRRGIGRLIDSYAEGVIDKAEFEPRIAGLKQRLSQLQERHQAAVEVAENERELSLLISRLEDFSAKVTAGLAGLDRTGMQQIIRTVVRRVEIDDAHIEIIFRVPPLDGPAGPKSPSEMTISRQHCTAVDDPAARQSLEAFGFVRPLDDLQGERADLLHRALELRPGIAAVGEDVSQ</sequence>
<evidence type="ECO:0000259" key="8">
    <source>
        <dbReference type="PROSITE" id="PS51737"/>
    </source>
</evidence>
<feature type="non-terminal residue" evidence="9">
    <location>
        <position position="601"/>
    </location>
</feature>
<dbReference type="Gene3D" id="3.90.1750.20">
    <property type="entry name" value="Putative Large Serine Recombinase, Chain B, Domain 2"/>
    <property type="match status" value="1"/>
</dbReference>
<dbReference type="PROSITE" id="PS00397">
    <property type="entry name" value="RECOMBINASES_1"/>
    <property type="match status" value="1"/>
</dbReference>
<dbReference type="PROSITE" id="PS51737">
    <property type="entry name" value="RECOMBINASE_DNA_BIND"/>
    <property type="match status" value="1"/>
</dbReference>
<dbReference type="Pfam" id="PF07508">
    <property type="entry name" value="Recombinase"/>
    <property type="match status" value="1"/>
</dbReference>
<protein>
    <submittedName>
        <fullName evidence="9">Resolvase-like protein</fullName>
    </submittedName>
</protein>